<reference evidence="4 6" key="3">
    <citation type="submission" date="2019-11" db="EMBL/GenBank/DDBJ databases">
        <title>FDA dAtabase for Regulatory Grade micrObial Sequences (FDA-ARGOS): Supporting development and validation of Infectious Disease Dx tests.</title>
        <authorList>
            <person name="Damon A."/>
            <person name="Tallon L."/>
            <person name="Sadzewicz L."/>
            <person name="Vavikolanu K."/>
            <person name="Mehta A."/>
            <person name="Aluvathingal J."/>
            <person name="Nadendla S."/>
            <person name="Myers T."/>
            <person name="Yan Y."/>
            <person name="Sichtig H."/>
        </authorList>
    </citation>
    <scope>NUCLEOTIDE SEQUENCE [LARGE SCALE GENOMIC DNA]</scope>
    <source>
        <strain evidence="4 6">FDAARGOS_740</strain>
    </source>
</reference>
<feature type="transmembrane region" description="Helical" evidence="1">
    <location>
        <begin position="6"/>
        <end position="23"/>
    </location>
</feature>
<keyword evidence="6" id="KW-1185">Reference proteome</keyword>
<sequence length="161" mass="18168">MKILNIIVGVFYLIFGLFLWNHPLDTIATYSIAFGITQLLAASALLIYSLYKKVKPIPWGNILVSLAIGLSMFLVPFVSLIVILWIFIFSFLSMSIFHLQSLLRNRDQKWYMIQIALAVLGIIYSFIMLLNPIVGFATIAKILAFGVITNGLSYIFSLNKN</sequence>
<dbReference type="PATRIC" id="fig|1379.3.peg.1516"/>
<dbReference type="EMBL" id="LSDC01000109">
    <property type="protein sequence ID" value="KXB57934.1"/>
    <property type="molecule type" value="Genomic_DNA"/>
</dbReference>
<reference evidence="5" key="2">
    <citation type="submission" date="2016-01" db="EMBL/GenBank/DDBJ databases">
        <authorList>
            <person name="Mitreva M."/>
            <person name="Pepin K.H."/>
            <person name="Mihindukulasuriya K.A."/>
            <person name="Fulton R."/>
            <person name="Fronick C."/>
            <person name="O'Laughlin M."/>
            <person name="Miner T."/>
            <person name="Herter B."/>
            <person name="Rosa B.A."/>
            <person name="Cordes M."/>
            <person name="Tomlinson C."/>
            <person name="Wollam A."/>
            <person name="Palsikar V.B."/>
            <person name="Mardis E.R."/>
            <person name="Wilson R.K."/>
        </authorList>
    </citation>
    <scope>NUCLEOTIDE SEQUENCE [LARGE SCALE GENOMIC DNA]</scope>
    <source>
        <strain evidence="5">DNF01167</strain>
    </source>
</reference>
<evidence type="ECO:0000256" key="1">
    <source>
        <dbReference type="SAM" id="Phobius"/>
    </source>
</evidence>
<feature type="transmembrane region" description="Helical" evidence="1">
    <location>
        <begin position="63"/>
        <end position="89"/>
    </location>
</feature>
<reference evidence="2" key="1">
    <citation type="submission" date="2016-01" db="EMBL/GenBank/DDBJ databases">
        <authorList>
            <person name="Oliw E.H."/>
        </authorList>
    </citation>
    <scope>NUCLEOTIDE SEQUENCE [LARGE SCALE GENOMIC DNA]</scope>
    <source>
        <strain evidence="2">DNF01167</strain>
    </source>
</reference>
<evidence type="ECO:0000313" key="6">
    <source>
        <dbReference type="Proteomes" id="UP000501205"/>
    </source>
</evidence>
<feature type="transmembrane region" description="Helical" evidence="1">
    <location>
        <begin position="30"/>
        <end position="51"/>
    </location>
</feature>
<dbReference type="Pfam" id="PF03729">
    <property type="entry name" value="DUF308"/>
    <property type="match status" value="1"/>
</dbReference>
<dbReference type="EMBL" id="JAQMFS010000073">
    <property type="protein sequence ID" value="MDB6186341.1"/>
    <property type="molecule type" value="Genomic_DNA"/>
</dbReference>
<dbReference type="AlphaFoldDB" id="A0A133ZR86"/>
<protein>
    <submittedName>
        <fullName evidence="3">DUF308 domain-containing protein</fullName>
    </submittedName>
</protein>
<accession>A0A133ZR86</accession>
<organism evidence="2 5">
    <name type="scientific">Gemella haemolysans</name>
    <dbReference type="NCBI Taxonomy" id="1379"/>
    <lineage>
        <taxon>Bacteria</taxon>
        <taxon>Bacillati</taxon>
        <taxon>Bacillota</taxon>
        <taxon>Bacilli</taxon>
        <taxon>Bacillales</taxon>
        <taxon>Gemellaceae</taxon>
        <taxon>Gemella</taxon>
    </lineage>
</organism>
<dbReference type="Proteomes" id="UP000501205">
    <property type="component" value="Chromosome"/>
</dbReference>
<evidence type="ECO:0000313" key="2">
    <source>
        <dbReference type="EMBL" id="KXB57934.1"/>
    </source>
</evidence>
<keyword evidence="1" id="KW-0472">Membrane</keyword>
<gene>
    <name evidence="4" type="ORF">FOC48_08805</name>
    <name evidence="2" type="ORF">HMPREF3186_01527</name>
    <name evidence="3" type="ORF">PNO30_06105</name>
</gene>
<feature type="transmembrane region" description="Helical" evidence="1">
    <location>
        <begin position="133"/>
        <end position="156"/>
    </location>
</feature>
<evidence type="ECO:0000313" key="4">
    <source>
        <dbReference type="EMBL" id="QIX88850.1"/>
    </source>
</evidence>
<evidence type="ECO:0000313" key="3">
    <source>
        <dbReference type="EMBL" id="MDB6186341.1"/>
    </source>
</evidence>
<dbReference type="OrthoDB" id="2988534at2"/>
<keyword evidence="1" id="KW-0812">Transmembrane</keyword>
<dbReference type="Proteomes" id="UP000070355">
    <property type="component" value="Unassembled WGS sequence"/>
</dbReference>
<dbReference type="Proteomes" id="UP001212217">
    <property type="component" value="Unassembled WGS sequence"/>
</dbReference>
<keyword evidence="1" id="KW-1133">Transmembrane helix</keyword>
<feature type="transmembrane region" description="Helical" evidence="1">
    <location>
        <begin position="110"/>
        <end position="127"/>
    </location>
</feature>
<name>A0A133ZR86_9BACL</name>
<dbReference type="RefSeq" id="WP_003147523.1">
    <property type="nucleotide sequence ID" value="NZ_CP050965.1"/>
</dbReference>
<dbReference type="InterPro" id="IPR005325">
    <property type="entry name" value="DUF308_memb"/>
</dbReference>
<evidence type="ECO:0000313" key="5">
    <source>
        <dbReference type="Proteomes" id="UP000070355"/>
    </source>
</evidence>
<reference evidence="3" key="4">
    <citation type="submission" date="2023-08" db="EMBL/GenBank/DDBJ databases">
        <title>Dental plaque isolates bound by oral lectin ZG16B.</title>
        <authorList>
            <person name="Ghosh S."/>
        </authorList>
    </citation>
    <scope>NUCLEOTIDE SEQUENCE</scope>
    <source>
        <strain evidence="3">DP3_5B</strain>
    </source>
</reference>
<proteinExistence type="predicted"/>
<dbReference type="EMBL" id="CP050965">
    <property type="protein sequence ID" value="QIX88850.1"/>
    <property type="molecule type" value="Genomic_DNA"/>
</dbReference>